<dbReference type="GO" id="GO:0030332">
    <property type="term" value="F:cyclin binding"/>
    <property type="evidence" value="ECO:0007669"/>
    <property type="project" value="TreeGrafter"/>
</dbReference>
<evidence type="ECO:0000256" key="10">
    <source>
        <dbReference type="ARBA" id="ARBA00049280"/>
    </source>
</evidence>
<comment type="subcellular location">
    <subcellularLocation>
        <location evidence="1">Nucleus</location>
    </subcellularLocation>
</comment>
<feature type="region of interest" description="Disordered" evidence="11">
    <location>
        <begin position="731"/>
        <end position="790"/>
    </location>
</feature>
<feature type="compositionally biased region" description="Pro residues" evidence="11">
    <location>
        <begin position="476"/>
        <end position="499"/>
    </location>
</feature>
<feature type="compositionally biased region" description="Low complexity" evidence="11">
    <location>
        <begin position="332"/>
        <end position="348"/>
    </location>
</feature>
<evidence type="ECO:0000256" key="8">
    <source>
        <dbReference type="ARBA" id="ARBA00047811"/>
    </source>
</evidence>
<feature type="compositionally biased region" description="Basic and acidic residues" evidence="11">
    <location>
        <begin position="232"/>
        <end position="242"/>
    </location>
</feature>
<feature type="compositionally biased region" description="Pro residues" evidence="11">
    <location>
        <begin position="771"/>
        <end position="781"/>
    </location>
</feature>
<comment type="catalytic activity">
    <reaction evidence="8">
        <text>L-threonyl-[protein] + ATP = O-phospho-L-threonyl-[protein] + ADP + H(+)</text>
        <dbReference type="Rhea" id="RHEA:46608"/>
        <dbReference type="Rhea" id="RHEA-COMP:11060"/>
        <dbReference type="Rhea" id="RHEA-COMP:11605"/>
        <dbReference type="ChEBI" id="CHEBI:15378"/>
        <dbReference type="ChEBI" id="CHEBI:30013"/>
        <dbReference type="ChEBI" id="CHEBI:30616"/>
        <dbReference type="ChEBI" id="CHEBI:61977"/>
        <dbReference type="ChEBI" id="CHEBI:456216"/>
        <dbReference type="EC" id="2.7.11.22"/>
    </reaction>
</comment>
<evidence type="ECO:0000313" key="14">
    <source>
        <dbReference type="Proteomes" id="UP000261560"/>
    </source>
</evidence>
<evidence type="ECO:0000256" key="5">
    <source>
        <dbReference type="ARBA" id="ARBA00022777"/>
    </source>
</evidence>
<evidence type="ECO:0000256" key="11">
    <source>
        <dbReference type="SAM" id="MobiDB-lite"/>
    </source>
</evidence>
<dbReference type="Ensembl" id="ENSOMET00000036248.1">
    <property type="protein sequence ID" value="ENSOMEP00000020737.1"/>
    <property type="gene ID" value="ENSOMEG00000022637.1"/>
</dbReference>
<dbReference type="SUPFAM" id="SSF56112">
    <property type="entry name" value="Protein kinase-like (PK-like)"/>
    <property type="match status" value="1"/>
</dbReference>
<dbReference type="SMART" id="SM00220">
    <property type="entry name" value="S_TKc"/>
    <property type="match status" value="1"/>
</dbReference>
<evidence type="ECO:0000256" key="4">
    <source>
        <dbReference type="ARBA" id="ARBA00022741"/>
    </source>
</evidence>
<feature type="compositionally biased region" description="Low complexity" evidence="11">
    <location>
        <begin position="358"/>
        <end position="368"/>
    </location>
</feature>
<feature type="compositionally biased region" description="Pro residues" evidence="11">
    <location>
        <begin position="858"/>
        <end position="871"/>
    </location>
</feature>
<dbReference type="Proteomes" id="UP000261560">
    <property type="component" value="Unplaced"/>
</dbReference>
<dbReference type="GO" id="GO:0004693">
    <property type="term" value="F:cyclin-dependent protein serine/threonine kinase activity"/>
    <property type="evidence" value="ECO:0007669"/>
    <property type="project" value="UniProtKB-EC"/>
</dbReference>
<feature type="compositionally biased region" description="Pro residues" evidence="11">
    <location>
        <begin position="507"/>
        <end position="522"/>
    </location>
</feature>
<dbReference type="Pfam" id="PF00069">
    <property type="entry name" value="Pkinase"/>
    <property type="match status" value="1"/>
</dbReference>
<evidence type="ECO:0000313" key="13">
    <source>
        <dbReference type="Ensembl" id="ENSOMEP00000020737.1"/>
    </source>
</evidence>
<dbReference type="InterPro" id="IPR050108">
    <property type="entry name" value="CDK"/>
</dbReference>
<feature type="region of interest" description="Disordered" evidence="11">
    <location>
        <begin position="1"/>
        <end position="550"/>
    </location>
</feature>
<evidence type="ECO:0000256" key="9">
    <source>
        <dbReference type="ARBA" id="ARBA00048367"/>
    </source>
</evidence>
<feature type="compositionally biased region" description="Basic and acidic residues" evidence="11">
    <location>
        <begin position="132"/>
        <end position="156"/>
    </location>
</feature>
<dbReference type="GeneTree" id="ENSGT00940000157595"/>
<feature type="domain" description="Protein kinase" evidence="12">
    <location>
        <begin position="375"/>
        <end position="707"/>
    </location>
</feature>
<keyword evidence="3" id="KW-0808">Transferase</keyword>
<feature type="compositionally biased region" description="Basic residues" evidence="11">
    <location>
        <begin position="243"/>
        <end position="256"/>
    </location>
</feature>
<comment type="catalytic activity">
    <reaction evidence="9">
        <text>L-seryl-[protein] + ATP = O-phospho-L-seryl-[protein] + ADP + H(+)</text>
        <dbReference type="Rhea" id="RHEA:17989"/>
        <dbReference type="Rhea" id="RHEA-COMP:9863"/>
        <dbReference type="Rhea" id="RHEA-COMP:11604"/>
        <dbReference type="ChEBI" id="CHEBI:15378"/>
        <dbReference type="ChEBI" id="CHEBI:29999"/>
        <dbReference type="ChEBI" id="CHEBI:30616"/>
        <dbReference type="ChEBI" id="CHEBI:83421"/>
        <dbReference type="ChEBI" id="CHEBI:456216"/>
        <dbReference type="EC" id="2.7.11.22"/>
    </reaction>
</comment>
<feature type="compositionally biased region" description="Low complexity" evidence="11">
    <location>
        <begin position="446"/>
        <end position="475"/>
    </location>
</feature>
<keyword evidence="2" id="KW-0723">Serine/threonine-protein kinase</keyword>
<feature type="compositionally biased region" description="Basic and acidic residues" evidence="11">
    <location>
        <begin position="31"/>
        <end position="43"/>
    </location>
</feature>
<dbReference type="InterPro" id="IPR011009">
    <property type="entry name" value="Kinase-like_dom_sf"/>
</dbReference>
<dbReference type="GO" id="GO:0032968">
    <property type="term" value="P:positive regulation of transcription elongation by RNA polymerase II"/>
    <property type="evidence" value="ECO:0007669"/>
    <property type="project" value="TreeGrafter"/>
</dbReference>
<evidence type="ECO:0000256" key="2">
    <source>
        <dbReference type="ARBA" id="ARBA00022527"/>
    </source>
</evidence>
<dbReference type="OMA" id="HWGAPAQ"/>
<evidence type="ECO:0000256" key="1">
    <source>
        <dbReference type="ARBA" id="ARBA00004123"/>
    </source>
</evidence>
<proteinExistence type="predicted"/>
<evidence type="ECO:0000256" key="6">
    <source>
        <dbReference type="ARBA" id="ARBA00022840"/>
    </source>
</evidence>
<accession>A0A3B3CS80</accession>
<organism evidence="13 14">
    <name type="scientific">Oryzias melastigma</name>
    <name type="common">Marine medaka</name>
    <dbReference type="NCBI Taxonomy" id="30732"/>
    <lineage>
        <taxon>Eukaryota</taxon>
        <taxon>Metazoa</taxon>
        <taxon>Chordata</taxon>
        <taxon>Craniata</taxon>
        <taxon>Vertebrata</taxon>
        <taxon>Euteleostomi</taxon>
        <taxon>Actinopterygii</taxon>
        <taxon>Neopterygii</taxon>
        <taxon>Teleostei</taxon>
        <taxon>Neoteleostei</taxon>
        <taxon>Acanthomorphata</taxon>
        <taxon>Ovalentaria</taxon>
        <taxon>Atherinomorphae</taxon>
        <taxon>Beloniformes</taxon>
        <taxon>Adrianichthyidae</taxon>
        <taxon>Oryziinae</taxon>
        <taxon>Oryzias</taxon>
    </lineage>
</organism>
<feature type="compositionally biased region" description="Polar residues" evidence="11">
    <location>
        <begin position="525"/>
        <end position="536"/>
    </location>
</feature>
<reference evidence="13" key="2">
    <citation type="submission" date="2025-09" db="UniProtKB">
        <authorList>
            <consortium name="Ensembl"/>
        </authorList>
    </citation>
    <scope>IDENTIFICATION</scope>
</reference>
<dbReference type="InterPro" id="IPR000719">
    <property type="entry name" value="Prot_kinase_dom"/>
</dbReference>
<dbReference type="PROSITE" id="PS50011">
    <property type="entry name" value="PROTEIN_KINASE_DOM"/>
    <property type="match status" value="1"/>
</dbReference>
<feature type="compositionally biased region" description="Basic and acidic residues" evidence="11">
    <location>
        <begin position="297"/>
        <end position="306"/>
    </location>
</feature>
<protein>
    <submittedName>
        <fullName evidence="13">Cyclin dependent kinase 12</fullName>
    </submittedName>
</protein>
<evidence type="ECO:0000259" key="12">
    <source>
        <dbReference type="PROSITE" id="PS50011"/>
    </source>
</evidence>
<dbReference type="GO" id="GO:0005524">
    <property type="term" value="F:ATP binding"/>
    <property type="evidence" value="ECO:0007669"/>
    <property type="project" value="UniProtKB-KW"/>
</dbReference>
<comment type="catalytic activity">
    <reaction evidence="10">
        <text>[DNA-directed RNA polymerase] + ATP = phospho-[DNA-directed RNA polymerase] + ADP + H(+)</text>
        <dbReference type="Rhea" id="RHEA:10216"/>
        <dbReference type="Rhea" id="RHEA-COMP:11321"/>
        <dbReference type="Rhea" id="RHEA-COMP:11322"/>
        <dbReference type="ChEBI" id="CHEBI:15378"/>
        <dbReference type="ChEBI" id="CHEBI:30616"/>
        <dbReference type="ChEBI" id="CHEBI:43176"/>
        <dbReference type="ChEBI" id="CHEBI:68546"/>
        <dbReference type="ChEBI" id="CHEBI:456216"/>
        <dbReference type="EC" id="2.7.11.23"/>
    </reaction>
</comment>
<evidence type="ECO:0000256" key="7">
    <source>
        <dbReference type="ARBA" id="ARBA00023242"/>
    </source>
</evidence>
<feature type="compositionally biased region" description="Low complexity" evidence="11">
    <location>
        <begin position="203"/>
        <end position="216"/>
    </location>
</feature>
<feature type="compositionally biased region" description="Basic and acidic residues" evidence="11">
    <location>
        <begin position="114"/>
        <end position="125"/>
    </location>
</feature>
<keyword evidence="14" id="KW-1185">Reference proteome</keyword>
<feature type="compositionally biased region" description="Basic and acidic residues" evidence="11">
    <location>
        <begin position="1"/>
        <end position="15"/>
    </location>
</feature>
<sequence>MPGSDRHHGTKRKPDFSSGVPHQPQQGPTHTSEEDMTSKDGKVQFKSSMSSSTSKRKRHKSTKHNRESSAALRTEGFTLGDTAPPGVNTVKPLVEYDDISSDSDTFSDPPSSRPSDRGGVDRLDPSPDFEEVQEKPSRKKSKDPNKVRDPGNGEHGYKKRSSKDHEKGLKGKDKTLGYPSRQQLQTEGEPKRVDPSMHQVQPAASVGSTTSSTSSSRSKESARSGKSRKDKQRREDRRSRTDRTHRRSSKSHKSSPKGKSSSRGSSRRKGVVGSALSPNDSYSRRRVVQQSPSPNRDISRRSRQRSDSPYGSRHRSSSYERDSSPYSRRRSISPYGTRRSSSTSPLSRRSGRSRSRTPLHYSSSCRSSSRSRNKRHTSSSLGGGSHSTRPASRSPPSSRLPPTSSLGAELSRRKKERQAAEAAPGVAPPSRPGKAEAPQPEKDSAAAESQPPASAQVSTDAEEQAAPLPASSAALPTPPPPEPSPPVPPGPTTQPPLPPAELAAQPPTNPPPQPKSPAPIPTRSPARQQPLHKTSTLPPLPLPPALLGNAQDRYGGNGQIKLADFGLARLYNSEESRPYTNKVITLWYRPPELLLGEERYTPAIDVWSCGCILGELFTKKPIFQANQELLQLELISRLCGSPCPAAWPDVIKLPLFNTMKPKKQYRRRLREEFAFLPTPALDLLDRMLTLDPARRCTSEQALTSDFLCDVEPSKMPPPDLPHHQDCHELWSKKRRRARQSASTEDVPVPKVPRKDATGTSAGENSRSQSSPAPPPPPPAKPPSTASLETELSGLGAAAEQLNQTELAVLLNLLQGQTDLSMTQVAQLLNPSNPENLSQLLSTLGEASDQQGAAEEPAAPQPPEPPPPPPEPQEASPTPGEPSFSQEEQANLLALILGQIIKPQNEEQGDESNGVRAEEALPRGSSTSTTECKGKSGFSL</sequence>
<dbReference type="STRING" id="30732.ENSOMEP00000020737"/>
<dbReference type="Gene3D" id="1.10.510.10">
    <property type="entry name" value="Transferase(Phosphotransferase) domain 1"/>
    <property type="match status" value="1"/>
</dbReference>
<keyword evidence="5" id="KW-0418">Kinase</keyword>
<feature type="compositionally biased region" description="Basic and acidic residues" evidence="11">
    <location>
        <begin position="163"/>
        <end position="175"/>
    </location>
</feature>
<keyword evidence="4" id="KW-0547">Nucleotide-binding</keyword>
<dbReference type="PaxDb" id="30732-ENSOMEP00000020737"/>
<keyword evidence="6" id="KW-0067">ATP-binding</keyword>
<dbReference type="PANTHER" id="PTHR24056">
    <property type="entry name" value="CELL DIVISION PROTEIN KINASE"/>
    <property type="match status" value="1"/>
</dbReference>
<feature type="compositionally biased region" description="Basic residues" evidence="11">
    <location>
        <begin position="54"/>
        <end position="63"/>
    </location>
</feature>
<dbReference type="GO" id="GO:0008353">
    <property type="term" value="F:RNA polymerase II CTD heptapeptide repeat kinase activity"/>
    <property type="evidence" value="ECO:0007669"/>
    <property type="project" value="UniProtKB-EC"/>
</dbReference>
<dbReference type="PANTHER" id="PTHR24056:SF126">
    <property type="entry name" value="CYCLIN-DEPENDENT KINASE 12"/>
    <property type="match status" value="1"/>
</dbReference>
<dbReference type="GO" id="GO:0008024">
    <property type="term" value="C:cyclin/CDK positive transcription elongation factor complex"/>
    <property type="evidence" value="ECO:0007669"/>
    <property type="project" value="TreeGrafter"/>
</dbReference>
<evidence type="ECO:0000256" key="3">
    <source>
        <dbReference type="ARBA" id="ARBA00022679"/>
    </source>
</evidence>
<reference evidence="13" key="1">
    <citation type="submission" date="2025-08" db="UniProtKB">
        <authorList>
            <consortium name="Ensembl"/>
        </authorList>
    </citation>
    <scope>IDENTIFICATION</scope>
</reference>
<feature type="region of interest" description="Disordered" evidence="11">
    <location>
        <begin position="844"/>
        <end position="939"/>
    </location>
</feature>
<name>A0A3B3CS80_ORYME</name>
<dbReference type="AlphaFoldDB" id="A0A3B3CS80"/>
<feature type="compositionally biased region" description="Low complexity" evidence="11">
    <location>
        <begin position="386"/>
        <end position="406"/>
    </location>
</feature>
<keyword evidence="7" id="KW-0539">Nucleus</keyword>